<keyword evidence="5 7" id="KW-0456">Lyase</keyword>
<accession>A0A518G025</accession>
<evidence type="ECO:0000256" key="6">
    <source>
        <dbReference type="PIRSR" id="PIRSR602129-50"/>
    </source>
</evidence>
<feature type="modified residue" description="N6-(pyridoxal phosphate)lysine" evidence="6">
    <location>
        <position position="314"/>
    </location>
</feature>
<gene>
    <name evidence="8" type="primary">ddc_1</name>
    <name evidence="8" type="ORF">Q31a_02410</name>
</gene>
<evidence type="ECO:0000313" key="8">
    <source>
        <dbReference type="EMBL" id="QDV21962.1"/>
    </source>
</evidence>
<keyword evidence="4 6" id="KW-0663">Pyridoxal phosphate</keyword>
<dbReference type="GO" id="GO:0005737">
    <property type="term" value="C:cytoplasm"/>
    <property type="evidence" value="ECO:0007669"/>
    <property type="project" value="TreeGrafter"/>
</dbReference>
<dbReference type="GO" id="GO:0019752">
    <property type="term" value="P:carboxylic acid metabolic process"/>
    <property type="evidence" value="ECO:0007669"/>
    <property type="project" value="InterPro"/>
</dbReference>
<dbReference type="SUPFAM" id="SSF53383">
    <property type="entry name" value="PLP-dependent transferases"/>
    <property type="match status" value="1"/>
</dbReference>
<evidence type="ECO:0000256" key="3">
    <source>
        <dbReference type="ARBA" id="ARBA00022793"/>
    </source>
</evidence>
<dbReference type="InterPro" id="IPR015421">
    <property type="entry name" value="PyrdxlP-dep_Trfase_major"/>
</dbReference>
<dbReference type="Proteomes" id="UP000318017">
    <property type="component" value="Chromosome"/>
</dbReference>
<protein>
    <submittedName>
        <fullName evidence="8">L-2,4-diaminobutyrate decarboxylase</fullName>
        <ecNumber evidence="8">4.1.1.86</ecNumber>
    </submittedName>
</protein>
<dbReference type="EMBL" id="CP036298">
    <property type="protein sequence ID" value="QDV21962.1"/>
    <property type="molecule type" value="Genomic_DNA"/>
</dbReference>
<dbReference type="InterPro" id="IPR015424">
    <property type="entry name" value="PyrdxlP-dep_Trfase"/>
</dbReference>
<comment type="similarity">
    <text evidence="2 7">Belongs to the group II decarboxylase family.</text>
</comment>
<dbReference type="GO" id="GO:0006520">
    <property type="term" value="P:amino acid metabolic process"/>
    <property type="evidence" value="ECO:0007669"/>
    <property type="project" value="InterPro"/>
</dbReference>
<dbReference type="PANTHER" id="PTHR45677">
    <property type="entry name" value="GLUTAMATE DECARBOXYLASE-RELATED"/>
    <property type="match status" value="1"/>
</dbReference>
<evidence type="ECO:0000256" key="2">
    <source>
        <dbReference type="ARBA" id="ARBA00009533"/>
    </source>
</evidence>
<dbReference type="AlphaFoldDB" id="A0A518G025"/>
<dbReference type="InterPro" id="IPR002129">
    <property type="entry name" value="PyrdxlP-dep_de-COase"/>
</dbReference>
<name>A0A518G025_9BACT</name>
<organism evidence="8 9">
    <name type="scientific">Aureliella helgolandensis</name>
    <dbReference type="NCBI Taxonomy" id="2527968"/>
    <lineage>
        <taxon>Bacteria</taxon>
        <taxon>Pseudomonadati</taxon>
        <taxon>Planctomycetota</taxon>
        <taxon>Planctomycetia</taxon>
        <taxon>Pirellulales</taxon>
        <taxon>Pirellulaceae</taxon>
        <taxon>Aureliella</taxon>
    </lineage>
</organism>
<dbReference type="GO" id="GO:0030170">
    <property type="term" value="F:pyridoxal phosphate binding"/>
    <property type="evidence" value="ECO:0007669"/>
    <property type="project" value="InterPro"/>
</dbReference>
<dbReference type="OrthoDB" id="9803665at2"/>
<keyword evidence="9" id="KW-1185">Reference proteome</keyword>
<dbReference type="EC" id="4.1.1.86" evidence="8"/>
<evidence type="ECO:0000256" key="7">
    <source>
        <dbReference type="RuleBase" id="RU000382"/>
    </source>
</evidence>
<dbReference type="InterPro" id="IPR021115">
    <property type="entry name" value="Pyridoxal-P_BS"/>
</dbReference>
<dbReference type="Gene3D" id="3.40.640.10">
    <property type="entry name" value="Type I PLP-dependent aspartate aminotransferase-like (Major domain)"/>
    <property type="match status" value="1"/>
</dbReference>
<dbReference type="Gene3D" id="3.90.1150.170">
    <property type="match status" value="1"/>
</dbReference>
<evidence type="ECO:0000256" key="5">
    <source>
        <dbReference type="ARBA" id="ARBA00023239"/>
    </source>
</evidence>
<evidence type="ECO:0000313" key="9">
    <source>
        <dbReference type="Proteomes" id="UP000318017"/>
    </source>
</evidence>
<evidence type="ECO:0000256" key="1">
    <source>
        <dbReference type="ARBA" id="ARBA00001933"/>
    </source>
</evidence>
<dbReference type="Pfam" id="PF00282">
    <property type="entry name" value="Pyridoxal_deC"/>
    <property type="match status" value="1"/>
</dbReference>
<dbReference type="KEGG" id="ahel:Q31a_02410"/>
<dbReference type="GO" id="GO:0033983">
    <property type="term" value="F:diaminobutyrate decarboxylase activity"/>
    <property type="evidence" value="ECO:0007669"/>
    <property type="project" value="UniProtKB-EC"/>
</dbReference>
<keyword evidence="3" id="KW-0210">Decarboxylase</keyword>
<sequence>MNPLLREAYSTDAFRKSAHRLIDQICDHLAASFAGEHQQALPWQAPENAQRFWRDLAQQSPTIEEVCQHILDRSVRISDPKYMGHQICVPAPTAILAGMVTEALNNGSGVFEMGMAGTAMESHVVQVVARRLGWDEAADGYLTSGGTLANLTALLAARACRRLHSDALDGPSHSTSASPTSDWEHGTRQRLAVMVSEQAHYCVDRAARVMGWGAAGIIRVPTNPAFQMDTEQLPRLYAQATEDGLTVVAIVGSACSTSTGAYDDLQAIADFAAEQRLWFHVDGAHGAAVAFSDRHRGMLAGIERADSVVIDFHKMLLTPVLCSALVFRCGADSYRTFATEAEYLFSQQEENESVAAAESFNLARRTFECTKTMMAAKIYSLLAVHGEQLLEASVDHLHALASQFAAVIESRREFELAVQPQSNIVCFRYHGRGETTDKSSRSVEAAVALSQRMTLVRQALTEQGKFYIVKTVLRGEVWLRCTIANPFTSADEFNALLDEVERLTETLRPSLTERV</sequence>
<evidence type="ECO:0000256" key="4">
    <source>
        <dbReference type="ARBA" id="ARBA00022898"/>
    </source>
</evidence>
<proteinExistence type="inferred from homology"/>
<dbReference type="PROSITE" id="PS00392">
    <property type="entry name" value="DDC_GAD_HDC_YDC"/>
    <property type="match status" value="1"/>
</dbReference>
<dbReference type="PRINTS" id="PR00800">
    <property type="entry name" value="YHDCRBOXLASE"/>
</dbReference>
<dbReference type="InterPro" id="IPR010977">
    <property type="entry name" value="Aromatic_deC"/>
</dbReference>
<comment type="cofactor">
    <cofactor evidence="1 6 7">
        <name>pyridoxal 5'-phosphate</name>
        <dbReference type="ChEBI" id="CHEBI:597326"/>
    </cofactor>
</comment>
<dbReference type="RefSeq" id="WP_145072754.1">
    <property type="nucleotide sequence ID" value="NZ_CP036298.1"/>
</dbReference>
<dbReference type="PANTHER" id="PTHR45677:SF8">
    <property type="entry name" value="CYSTEINE SULFINIC ACID DECARBOXYLASE"/>
    <property type="match status" value="1"/>
</dbReference>
<reference evidence="8 9" key="1">
    <citation type="submission" date="2019-02" db="EMBL/GenBank/DDBJ databases">
        <title>Deep-cultivation of Planctomycetes and their phenomic and genomic characterization uncovers novel biology.</title>
        <authorList>
            <person name="Wiegand S."/>
            <person name="Jogler M."/>
            <person name="Boedeker C."/>
            <person name="Pinto D."/>
            <person name="Vollmers J."/>
            <person name="Rivas-Marin E."/>
            <person name="Kohn T."/>
            <person name="Peeters S.H."/>
            <person name="Heuer A."/>
            <person name="Rast P."/>
            <person name="Oberbeckmann S."/>
            <person name="Bunk B."/>
            <person name="Jeske O."/>
            <person name="Meyerdierks A."/>
            <person name="Storesund J.E."/>
            <person name="Kallscheuer N."/>
            <person name="Luecker S."/>
            <person name="Lage O.M."/>
            <person name="Pohl T."/>
            <person name="Merkel B.J."/>
            <person name="Hornburger P."/>
            <person name="Mueller R.-W."/>
            <person name="Bruemmer F."/>
            <person name="Labrenz M."/>
            <person name="Spormann A.M."/>
            <person name="Op den Camp H."/>
            <person name="Overmann J."/>
            <person name="Amann R."/>
            <person name="Jetten M.S.M."/>
            <person name="Mascher T."/>
            <person name="Medema M.H."/>
            <person name="Devos D.P."/>
            <person name="Kaster A.-K."/>
            <person name="Ovreas L."/>
            <person name="Rohde M."/>
            <person name="Galperin M.Y."/>
            <person name="Jogler C."/>
        </authorList>
    </citation>
    <scope>NUCLEOTIDE SEQUENCE [LARGE SCALE GENOMIC DNA]</scope>
    <source>
        <strain evidence="8 9">Q31a</strain>
    </source>
</reference>